<proteinExistence type="predicted"/>
<keyword evidence="2 4" id="KW-0238">DNA-binding</keyword>
<evidence type="ECO:0000256" key="1">
    <source>
        <dbReference type="ARBA" id="ARBA00023015"/>
    </source>
</evidence>
<dbReference type="Pfam" id="PF00440">
    <property type="entry name" value="TetR_N"/>
    <property type="match status" value="1"/>
</dbReference>
<dbReference type="InterPro" id="IPR001647">
    <property type="entry name" value="HTH_TetR"/>
</dbReference>
<sequence>METMSRPLRSRQRTRVRQDIQSAAWRLFGEAGYSSVTTKQIADAAGVSESTYFRHVASKDDLLLYPLEASSAAIVSTFAAQPTDVGVLRALADAIVERTEASSDAELELWRTALAGAPELRDRVTLIRDDDGRELVQLAAERMGVSGDSLEAGVRVHAVLAAAAYAYRRWFDGDSRELKTLIRDATDIVVSS</sequence>
<feature type="DNA-binding region" description="H-T-H motif" evidence="4">
    <location>
        <begin position="37"/>
        <end position="56"/>
    </location>
</feature>
<gene>
    <name evidence="6" type="ORF">GM1_019_00750</name>
</gene>
<feature type="domain" description="HTH tetR-type" evidence="5">
    <location>
        <begin position="14"/>
        <end position="74"/>
    </location>
</feature>
<evidence type="ECO:0000313" key="7">
    <source>
        <dbReference type="Proteomes" id="UP000035009"/>
    </source>
</evidence>
<keyword evidence="3" id="KW-0804">Transcription</keyword>
<dbReference type="AlphaFoldDB" id="M3VBP3"/>
<dbReference type="PRINTS" id="PR00455">
    <property type="entry name" value="HTHTETR"/>
</dbReference>
<comment type="caution">
    <text evidence="6">The sequence shown here is derived from an EMBL/GenBank/DDBJ whole genome shotgun (WGS) entry which is preliminary data.</text>
</comment>
<keyword evidence="1" id="KW-0805">Transcription regulation</keyword>
<evidence type="ECO:0000256" key="4">
    <source>
        <dbReference type="PROSITE-ProRule" id="PRU00335"/>
    </source>
</evidence>
<dbReference type="SUPFAM" id="SSF46689">
    <property type="entry name" value="Homeodomain-like"/>
    <property type="match status" value="1"/>
</dbReference>
<dbReference type="PANTHER" id="PTHR30055:SF234">
    <property type="entry name" value="HTH-TYPE TRANSCRIPTIONAL REGULATOR BETI"/>
    <property type="match status" value="1"/>
</dbReference>
<dbReference type="STRING" id="410332.SAMN04488550_1365"/>
<protein>
    <submittedName>
        <fullName evidence="6">Putative TetR family transcriptional regulator</fullName>
    </submittedName>
</protein>
<dbReference type="InterPro" id="IPR041347">
    <property type="entry name" value="MftR_C"/>
</dbReference>
<dbReference type="InterPro" id="IPR050109">
    <property type="entry name" value="HTH-type_TetR-like_transc_reg"/>
</dbReference>
<reference evidence="6 7" key="1">
    <citation type="submission" date="2013-02" db="EMBL/GenBank/DDBJ databases">
        <title>Whole genome shotgun sequence of Gordonia malaquae NBRC 108250.</title>
        <authorList>
            <person name="Yoshida I."/>
            <person name="Hosoyama A."/>
            <person name="Tsuchikane K."/>
            <person name="Ando Y."/>
            <person name="Baba S."/>
            <person name="Ohji S."/>
            <person name="Hamada M."/>
            <person name="Tamura T."/>
            <person name="Yamazoe A."/>
            <person name="Yamazaki S."/>
            <person name="Fujita N."/>
        </authorList>
    </citation>
    <scope>NUCLEOTIDE SEQUENCE [LARGE SCALE GENOMIC DNA]</scope>
    <source>
        <strain evidence="6 7">NBRC 108250</strain>
    </source>
</reference>
<keyword evidence="7" id="KW-1185">Reference proteome</keyword>
<evidence type="ECO:0000313" key="6">
    <source>
        <dbReference type="EMBL" id="GAC80613.1"/>
    </source>
</evidence>
<organism evidence="6 7">
    <name type="scientific">Gordonia malaquae NBRC 108250</name>
    <dbReference type="NCBI Taxonomy" id="1223542"/>
    <lineage>
        <taxon>Bacteria</taxon>
        <taxon>Bacillati</taxon>
        <taxon>Actinomycetota</taxon>
        <taxon>Actinomycetes</taxon>
        <taxon>Mycobacteriales</taxon>
        <taxon>Gordoniaceae</taxon>
        <taxon>Gordonia</taxon>
    </lineage>
</organism>
<dbReference type="GO" id="GO:0003700">
    <property type="term" value="F:DNA-binding transcription factor activity"/>
    <property type="evidence" value="ECO:0007669"/>
    <property type="project" value="TreeGrafter"/>
</dbReference>
<dbReference type="Pfam" id="PF17754">
    <property type="entry name" value="TetR_C_14"/>
    <property type="match status" value="1"/>
</dbReference>
<accession>M3VBP3</accession>
<dbReference type="Proteomes" id="UP000035009">
    <property type="component" value="Unassembled WGS sequence"/>
</dbReference>
<evidence type="ECO:0000259" key="5">
    <source>
        <dbReference type="PROSITE" id="PS50977"/>
    </source>
</evidence>
<dbReference type="eggNOG" id="COG1309">
    <property type="taxonomic scope" value="Bacteria"/>
</dbReference>
<dbReference type="PROSITE" id="PS50977">
    <property type="entry name" value="HTH_TETR_2"/>
    <property type="match status" value="1"/>
</dbReference>
<dbReference type="InterPro" id="IPR009057">
    <property type="entry name" value="Homeodomain-like_sf"/>
</dbReference>
<dbReference type="GO" id="GO:0000976">
    <property type="term" value="F:transcription cis-regulatory region binding"/>
    <property type="evidence" value="ECO:0007669"/>
    <property type="project" value="TreeGrafter"/>
</dbReference>
<evidence type="ECO:0000256" key="3">
    <source>
        <dbReference type="ARBA" id="ARBA00023163"/>
    </source>
</evidence>
<evidence type="ECO:0000256" key="2">
    <source>
        <dbReference type="ARBA" id="ARBA00023125"/>
    </source>
</evidence>
<dbReference type="EMBL" id="BAOP01000019">
    <property type="protein sequence ID" value="GAC80613.1"/>
    <property type="molecule type" value="Genomic_DNA"/>
</dbReference>
<name>M3VBP3_GORML</name>
<dbReference type="PANTHER" id="PTHR30055">
    <property type="entry name" value="HTH-TYPE TRANSCRIPTIONAL REGULATOR RUTR"/>
    <property type="match status" value="1"/>
</dbReference>
<dbReference type="Gene3D" id="1.10.10.60">
    <property type="entry name" value="Homeodomain-like"/>
    <property type="match status" value="1"/>
</dbReference>
<dbReference type="Gene3D" id="1.10.357.10">
    <property type="entry name" value="Tetracycline Repressor, domain 2"/>
    <property type="match status" value="1"/>
</dbReference>